<dbReference type="Proteomes" id="UP000295703">
    <property type="component" value="Unassembled WGS sequence"/>
</dbReference>
<dbReference type="AlphaFoldDB" id="A0A4R8RDP7"/>
<evidence type="ECO:0000259" key="3">
    <source>
        <dbReference type="Pfam" id="PF24883"/>
    </source>
</evidence>
<protein>
    <recommendedName>
        <fullName evidence="3">Nephrocystin 3-like N-terminal domain-containing protein</fullName>
    </recommendedName>
</protein>
<reference evidence="4 5" key="1">
    <citation type="submission" date="2018-12" db="EMBL/GenBank/DDBJ databases">
        <title>Genome sequence and assembly of Colletotrichum trifolii.</title>
        <authorList>
            <person name="Gan P."/>
            <person name="Shirasu K."/>
        </authorList>
    </citation>
    <scope>NUCLEOTIDE SEQUENCE [LARGE SCALE GENOMIC DNA]</scope>
    <source>
        <strain evidence="4 5">543-2</strain>
    </source>
</reference>
<keyword evidence="2" id="KW-0812">Transmembrane</keyword>
<keyword evidence="5" id="KW-1185">Reference proteome</keyword>
<dbReference type="Gene3D" id="3.40.50.300">
    <property type="entry name" value="P-loop containing nucleotide triphosphate hydrolases"/>
    <property type="match status" value="1"/>
</dbReference>
<keyword evidence="2" id="KW-1133">Transmembrane helix</keyword>
<evidence type="ECO:0000313" key="5">
    <source>
        <dbReference type="Proteomes" id="UP000295703"/>
    </source>
</evidence>
<dbReference type="STRING" id="5466.A0A4R8RDP7"/>
<dbReference type="PANTHER" id="PTHR10039">
    <property type="entry name" value="AMELOGENIN"/>
    <property type="match status" value="1"/>
</dbReference>
<evidence type="ECO:0000256" key="1">
    <source>
        <dbReference type="ARBA" id="ARBA00022737"/>
    </source>
</evidence>
<keyword evidence="1" id="KW-0677">Repeat</keyword>
<organism evidence="4 5">
    <name type="scientific">Colletotrichum trifolii</name>
    <dbReference type="NCBI Taxonomy" id="5466"/>
    <lineage>
        <taxon>Eukaryota</taxon>
        <taxon>Fungi</taxon>
        <taxon>Dikarya</taxon>
        <taxon>Ascomycota</taxon>
        <taxon>Pezizomycotina</taxon>
        <taxon>Sordariomycetes</taxon>
        <taxon>Hypocreomycetidae</taxon>
        <taxon>Glomerellales</taxon>
        <taxon>Glomerellaceae</taxon>
        <taxon>Colletotrichum</taxon>
        <taxon>Colletotrichum orbiculare species complex</taxon>
    </lineage>
</organism>
<evidence type="ECO:0000256" key="2">
    <source>
        <dbReference type="SAM" id="Phobius"/>
    </source>
</evidence>
<dbReference type="Pfam" id="PF24883">
    <property type="entry name" value="NPHP3_N"/>
    <property type="match status" value="1"/>
</dbReference>
<dbReference type="InterPro" id="IPR056884">
    <property type="entry name" value="NPHP3-like_N"/>
</dbReference>
<evidence type="ECO:0000313" key="4">
    <source>
        <dbReference type="EMBL" id="TDZ54870.1"/>
    </source>
</evidence>
<proteinExistence type="predicted"/>
<comment type="caution">
    <text evidence="4">The sequence shown here is derived from an EMBL/GenBank/DDBJ whole genome shotgun (WGS) entry which is preliminary data.</text>
</comment>
<accession>A0A4R8RDP7</accession>
<dbReference type="SUPFAM" id="SSF52540">
    <property type="entry name" value="P-loop containing nucleoside triphosphate hydrolases"/>
    <property type="match status" value="1"/>
</dbReference>
<dbReference type="InterPro" id="IPR027417">
    <property type="entry name" value="P-loop_NTPase"/>
</dbReference>
<dbReference type="PANTHER" id="PTHR10039:SF5">
    <property type="entry name" value="NACHT DOMAIN-CONTAINING PROTEIN"/>
    <property type="match status" value="1"/>
</dbReference>
<gene>
    <name evidence="4" type="ORF">CTRI78_v005870</name>
</gene>
<keyword evidence="2" id="KW-0472">Membrane</keyword>
<dbReference type="EMBL" id="RYZW01000051">
    <property type="protein sequence ID" value="TDZ54870.1"/>
    <property type="molecule type" value="Genomic_DNA"/>
</dbReference>
<feature type="transmembrane region" description="Helical" evidence="2">
    <location>
        <begin position="444"/>
        <end position="464"/>
    </location>
</feature>
<name>A0A4R8RDP7_COLTR</name>
<feature type="domain" description="Nephrocystin 3-like N-terminal" evidence="3">
    <location>
        <begin position="119"/>
        <end position="250"/>
    </location>
</feature>
<sequence>MLSKFLGSLKRSIEADDEPERRIRALPATSEVERLSLELQSHNGSLLSTQNPIARGINAVASIAYNQLGSTYTAPVTAESGSNVHLGNVTNIYNGGCAHDLSTEDDEDEKTLRGRCQLGKPGSGKSILVKTAFQRSLAGDALEKQLTLGFFFNARDVVPLGRSSQGFFRSILSQLLERLQPTSEVVDIVKQLPSPRDGECDVHMLRHTVTQLLNCIRGQRTVLFLDALDECRNDQDDPDAIDILDFINGLSDTAQRGRHPLHDLFGTLLDNAARKRCDESLALFHLTQVAVRPLTLSEVRSALGRLSSSGNLDGMHRAGELPAFAESDSLLREEISKELERLRVDEELQFADRIHALSGGLLEVWSSSPTSPVRHEKPSRGCHQTLLAALRQHKAVAIYLRRQGQANTSSKTESLNVLQVAKWSSPRSPDHHQDVDMNHPGQPVAAVAFTAMVAVLLVLLVRLLQARPTHQPVQSNTNRRTAKDMTFRIDHVPGETSTTTLETNLHSLGTKHSLELRETLSTLRVCSLARRDARFACATVIFRTRLADMELLTELQSLFKAGGFRHRCDCTFYGITPLYENVSATSTTCE</sequence>